<organism evidence="3 4">
    <name type="scientific">Nocardia nova SH22a</name>
    <dbReference type="NCBI Taxonomy" id="1415166"/>
    <lineage>
        <taxon>Bacteria</taxon>
        <taxon>Bacillati</taxon>
        <taxon>Actinomycetota</taxon>
        <taxon>Actinomycetes</taxon>
        <taxon>Mycobacteriales</taxon>
        <taxon>Nocardiaceae</taxon>
        <taxon>Nocardia</taxon>
    </lineage>
</organism>
<dbReference type="Proteomes" id="UP000019150">
    <property type="component" value="Chromosome"/>
</dbReference>
<reference evidence="3 4" key="1">
    <citation type="journal article" date="2014" name="Appl. Environ. Microbiol.">
        <title>Insights into the Microbial Degradation of Rubber and Gutta-Percha by Analysis of the Complete Genome of Nocardia nova SH22a.</title>
        <authorList>
            <person name="Luo Q."/>
            <person name="Hiessl S."/>
            <person name="Poehlein A."/>
            <person name="Daniel R."/>
            <person name="Steinbuchel A."/>
        </authorList>
    </citation>
    <scope>NUCLEOTIDE SEQUENCE [LARGE SCALE GENOMIC DNA]</scope>
    <source>
        <strain evidence="3">SH22a</strain>
    </source>
</reference>
<dbReference type="AlphaFoldDB" id="W5TSH5"/>
<dbReference type="EMBL" id="CP006850">
    <property type="protein sequence ID" value="AHH22330.1"/>
    <property type="molecule type" value="Genomic_DNA"/>
</dbReference>
<evidence type="ECO:0000259" key="2">
    <source>
        <dbReference type="SMART" id="SM00829"/>
    </source>
</evidence>
<evidence type="ECO:0000256" key="1">
    <source>
        <dbReference type="ARBA" id="ARBA00022857"/>
    </source>
</evidence>
<name>W5TSH5_9NOCA</name>
<feature type="domain" description="Enoyl reductase (ER)" evidence="2">
    <location>
        <begin position="16"/>
        <end position="303"/>
    </location>
</feature>
<dbReference type="Pfam" id="PF08240">
    <property type="entry name" value="ADH_N"/>
    <property type="match status" value="1"/>
</dbReference>
<dbReference type="GO" id="GO:0016491">
    <property type="term" value="F:oxidoreductase activity"/>
    <property type="evidence" value="ECO:0007669"/>
    <property type="project" value="InterPro"/>
</dbReference>
<dbReference type="InterPro" id="IPR013154">
    <property type="entry name" value="ADH-like_N"/>
</dbReference>
<dbReference type="InterPro" id="IPR051603">
    <property type="entry name" value="Zinc-ADH_QOR/CCCR"/>
</dbReference>
<dbReference type="InterPro" id="IPR013149">
    <property type="entry name" value="ADH-like_C"/>
</dbReference>
<keyword evidence="1" id="KW-0521">NADP</keyword>
<dbReference type="HOGENOM" id="CLU_026673_3_3_11"/>
<dbReference type="SMART" id="SM00829">
    <property type="entry name" value="PKS_ER"/>
    <property type="match status" value="1"/>
</dbReference>
<dbReference type="PANTHER" id="PTHR44154">
    <property type="entry name" value="QUINONE OXIDOREDUCTASE"/>
    <property type="match status" value="1"/>
</dbReference>
<dbReference type="CDD" id="cd05289">
    <property type="entry name" value="MDR_like_2"/>
    <property type="match status" value="1"/>
</dbReference>
<protein>
    <submittedName>
        <fullName evidence="3">Putative zinc-binding dehydrogenase</fullName>
    </submittedName>
</protein>
<evidence type="ECO:0000313" key="4">
    <source>
        <dbReference type="Proteomes" id="UP000019150"/>
    </source>
</evidence>
<dbReference type="InterPro" id="IPR011032">
    <property type="entry name" value="GroES-like_sf"/>
</dbReference>
<dbReference type="PANTHER" id="PTHR44154:SF1">
    <property type="entry name" value="QUINONE OXIDOREDUCTASE"/>
    <property type="match status" value="1"/>
</dbReference>
<dbReference type="InterPro" id="IPR036291">
    <property type="entry name" value="NAD(P)-bd_dom_sf"/>
</dbReference>
<dbReference type="PATRIC" id="fig|1415166.3.peg.7774"/>
<dbReference type="InterPro" id="IPR020843">
    <property type="entry name" value="ER"/>
</dbReference>
<dbReference type="Gene3D" id="3.90.180.10">
    <property type="entry name" value="Medium-chain alcohol dehydrogenases, catalytic domain"/>
    <property type="match status" value="1"/>
</dbReference>
<dbReference type="eggNOG" id="COG0604">
    <property type="taxonomic scope" value="Bacteria"/>
</dbReference>
<proteinExistence type="predicted"/>
<dbReference type="RefSeq" id="WP_202807955.1">
    <property type="nucleotide sequence ID" value="NZ_CP006850.1"/>
</dbReference>
<dbReference type="SUPFAM" id="SSF50129">
    <property type="entry name" value="GroES-like"/>
    <property type="match status" value="1"/>
</dbReference>
<keyword evidence="4" id="KW-1185">Reference proteome</keyword>
<evidence type="ECO:0000313" key="3">
    <source>
        <dbReference type="EMBL" id="AHH22330.1"/>
    </source>
</evidence>
<dbReference type="Gene3D" id="3.40.50.720">
    <property type="entry name" value="NAD(P)-binding Rossmann-like Domain"/>
    <property type="match status" value="1"/>
</dbReference>
<gene>
    <name evidence="3" type="ORF">NONO_c75750</name>
</gene>
<accession>W5TSH5</accession>
<dbReference type="KEGG" id="nno:NONO_c75750"/>
<dbReference type="Pfam" id="PF00107">
    <property type="entry name" value="ADH_zinc_N"/>
    <property type="match status" value="1"/>
</dbReference>
<dbReference type="STRING" id="1415166.NONO_c75750"/>
<dbReference type="SUPFAM" id="SSF51735">
    <property type="entry name" value="NAD(P)-binding Rossmann-fold domains"/>
    <property type="match status" value="1"/>
</dbReference>
<sequence length="306" mass="31235">MASNNRMRAIQYDREGGPEVLEQVEVPIPDPSVNQIRVAVKAAGVNPADWKMRAGLMPGPGSFPRRAGFEIAGVVDAAGPDAPFRAGDRVLGWAQGGGYAEYALAGPLVRKPSGLSFLDAVAIPVAANTAGGGLAELDVKSGETLLVNGASGAVGAFVVQLARSYGARVVGTASAANQDVVRSFGAEPTTYGAGVADRVRALAPHGIDAVFDCAGHGFLDAAIELRGSTDRIITIADGAAADKGVAFFSRAGKDGLDAVERVARLVATGEFRLPGPARPYPLGEAAAAQRESETGHGLGKIVLLPS</sequence>